<dbReference type="AlphaFoldDB" id="A0A1F6YBL1"/>
<dbReference type="PANTHER" id="PTHR21600">
    <property type="entry name" value="MITOCHONDRIAL RNA PSEUDOURIDINE SYNTHASE"/>
    <property type="match status" value="1"/>
</dbReference>
<evidence type="ECO:0000256" key="1">
    <source>
        <dbReference type="ARBA" id="ARBA00010876"/>
    </source>
</evidence>
<dbReference type="PROSITE" id="PS01129">
    <property type="entry name" value="PSI_RLU"/>
    <property type="match status" value="1"/>
</dbReference>
<dbReference type="Pfam" id="PF00849">
    <property type="entry name" value="PseudoU_synth_2"/>
    <property type="match status" value="1"/>
</dbReference>
<keyword evidence="2" id="KW-0413">Isomerase</keyword>
<dbReference type="InterPro" id="IPR050188">
    <property type="entry name" value="RluA_PseudoU_synthase"/>
</dbReference>
<sequence length="236" mass="26833">MTIPILYEDDNILAVDKPSGVLVDVIAAKYPKFILAHRLDKGTSGVLLLAKNEKAREFLKNQFKNREVKKFYHAIVVGNVKKDHGVINKPIGRSPRDFRRRLAGRGARGEMREAITEYRVLRRFKAGKRSDLKNSKRSDLEEAFTYLEVYPKTGRTHQIRVHLKFFNYPVVGDILYNPKGLPLPNLPLCRGRSGGGIPRMMLHALSIEFKIPSGKMIKVESPLPKVFNDLLSDRVA</sequence>
<dbReference type="GO" id="GO:0009982">
    <property type="term" value="F:pseudouridine synthase activity"/>
    <property type="evidence" value="ECO:0007669"/>
    <property type="project" value="InterPro"/>
</dbReference>
<dbReference type="InterPro" id="IPR020103">
    <property type="entry name" value="PsdUridine_synth_cat_dom_sf"/>
</dbReference>
<feature type="domain" description="Pseudouridine synthase RsuA/RluA-like" evidence="3">
    <location>
        <begin position="28"/>
        <end position="163"/>
    </location>
</feature>
<evidence type="ECO:0000313" key="5">
    <source>
        <dbReference type="Proteomes" id="UP000176192"/>
    </source>
</evidence>
<dbReference type="GO" id="GO:0140098">
    <property type="term" value="F:catalytic activity, acting on RNA"/>
    <property type="evidence" value="ECO:0007669"/>
    <property type="project" value="UniProtKB-ARBA"/>
</dbReference>
<protein>
    <recommendedName>
        <fullName evidence="3">Pseudouridine synthase RsuA/RluA-like domain-containing protein</fullName>
    </recommendedName>
</protein>
<dbReference type="InterPro" id="IPR006145">
    <property type="entry name" value="PsdUridine_synth_RsuA/RluA"/>
</dbReference>
<comment type="similarity">
    <text evidence="1">Belongs to the pseudouridine synthase RluA family.</text>
</comment>
<name>A0A1F6YBL1_9BACT</name>
<gene>
    <name evidence="4" type="ORF">A3G06_01210</name>
</gene>
<dbReference type="GO" id="GO:0000455">
    <property type="term" value="P:enzyme-directed rRNA pseudouridine synthesis"/>
    <property type="evidence" value="ECO:0007669"/>
    <property type="project" value="TreeGrafter"/>
</dbReference>
<organism evidence="4 5">
    <name type="scientific">Candidatus Nomurabacteria bacterium RIFCSPLOWO2_12_FULL_46_14</name>
    <dbReference type="NCBI Taxonomy" id="1801797"/>
    <lineage>
        <taxon>Bacteria</taxon>
        <taxon>Candidatus Nomuraibacteriota</taxon>
    </lineage>
</organism>
<dbReference type="STRING" id="1801797.A3G06_01210"/>
<evidence type="ECO:0000259" key="3">
    <source>
        <dbReference type="Pfam" id="PF00849"/>
    </source>
</evidence>
<reference evidence="4 5" key="1">
    <citation type="journal article" date="2016" name="Nat. Commun.">
        <title>Thousands of microbial genomes shed light on interconnected biogeochemical processes in an aquifer system.</title>
        <authorList>
            <person name="Anantharaman K."/>
            <person name="Brown C.T."/>
            <person name="Hug L.A."/>
            <person name="Sharon I."/>
            <person name="Castelle C.J."/>
            <person name="Probst A.J."/>
            <person name="Thomas B.C."/>
            <person name="Singh A."/>
            <person name="Wilkins M.J."/>
            <person name="Karaoz U."/>
            <person name="Brodie E.L."/>
            <person name="Williams K.H."/>
            <person name="Hubbard S.S."/>
            <person name="Banfield J.F."/>
        </authorList>
    </citation>
    <scope>NUCLEOTIDE SEQUENCE [LARGE SCALE GENOMIC DNA]</scope>
</reference>
<dbReference type="InterPro" id="IPR006224">
    <property type="entry name" value="PsdUridine_synth_RluA-like_CS"/>
</dbReference>
<evidence type="ECO:0000256" key="2">
    <source>
        <dbReference type="ARBA" id="ARBA00023235"/>
    </source>
</evidence>
<dbReference type="CDD" id="cd02869">
    <property type="entry name" value="PseudoU_synth_RluA_like"/>
    <property type="match status" value="1"/>
</dbReference>
<accession>A0A1F6YBL1</accession>
<dbReference type="PANTHER" id="PTHR21600:SF44">
    <property type="entry name" value="RIBOSOMAL LARGE SUBUNIT PSEUDOURIDINE SYNTHASE D"/>
    <property type="match status" value="1"/>
</dbReference>
<comment type="caution">
    <text evidence="4">The sequence shown here is derived from an EMBL/GenBank/DDBJ whole genome shotgun (WGS) entry which is preliminary data.</text>
</comment>
<evidence type="ECO:0000313" key="4">
    <source>
        <dbReference type="EMBL" id="OGJ03739.1"/>
    </source>
</evidence>
<dbReference type="Gene3D" id="3.30.2350.10">
    <property type="entry name" value="Pseudouridine synthase"/>
    <property type="match status" value="1"/>
</dbReference>
<dbReference type="Proteomes" id="UP000176192">
    <property type="component" value="Unassembled WGS sequence"/>
</dbReference>
<dbReference type="GO" id="GO:0003723">
    <property type="term" value="F:RNA binding"/>
    <property type="evidence" value="ECO:0007669"/>
    <property type="project" value="InterPro"/>
</dbReference>
<proteinExistence type="inferred from homology"/>
<dbReference type="EMBL" id="MFVV01000015">
    <property type="protein sequence ID" value="OGJ03739.1"/>
    <property type="molecule type" value="Genomic_DNA"/>
</dbReference>
<dbReference type="SUPFAM" id="SSF55120">
    <property type="entry name" value="Pseudouridine synthase"/>
    <property type="match status" value="1"/>
</dbReference>